<proteinExistence type="predicted"/>
<name>A0A916S4N4_9HYPH</name>
<protein>
    <submittedName>
        <fullName evidence="1">Metal-binding protein</fullName>
    </submittedName>
</protein>
<reference evidence="1" key="2">
    <citation type="submission" date="2020-09" db="EMBL/GenBank/DDBJ databases">
        <authorList>
            <person name="Sun Q."/>
            <person name="Zhou Y."/>
        </authorList>
    </citation>
    <scope>NUCLEOTIDE SEQUENCE</scope>
    <source>
        <strain evidence="1">CGMCC 1.15320</strain>
    </source>
</reference>
<reference evidence="1" key="1">
    <citation type="journal article" date="2014" name="Int. J. Syst. Evol. Microbiol.">
        <title>Complete genome sequence of Corynebacterium casei LMG S-19264T (=DSM 44701T), isolated from a smear-ripened cheese.</title>
        <authorList>
            <consortium name="US DOE Joint Genome Institute (JGI-PGF)"/>
            <person name="Walter F."/>
            <person name="Albersmeier A."/>
            <person name="Kalinowski J."/>
            <person name="Ruckert C."/>
        </authorList>
    </citation>
    <scope>NUCLEOTIDE SEQUENCE</scope>
    <source>
        <strain evidence="1">CGMCC 1.15320</strain>
    </source>
</reference>
<evidence type="ECO:0000313" key="2">
    <source>
        <dbReference type="Proteomes" id="UP000636264"/>
    </source>
</evidence>
<dbReference type="Pfam" id="PF02620">
    <property type="entry name" value="YceD"/>
    <property type="match status" value="1"/>
</dbReference>
<dbReference type="EMBL" id="BMIF01000018">
    <property type="protein sequence ID" value="GGA80859.1"/>
    <property type="molecule type" value="Genomic_DNA"/>
</dbReference>
<accession>A0A916S4N4</accession>
<sequence>MTTESKSPVSFRFQVNRLPKNGAEVTLDADADQRAGLAQAHDLQTVESFVAQFTIKGWKGDGVIVSGRVQAKITQPCVVTLEPIASEIDEEISSVFVPENSKLARRADETEIVLDPEADDLPETFSGDSIDLGALAEEFFALGIDPYPRKEGISLQDALGEEEQENRGPLYEELKKLRGNL</sequence>
<dbReference type="AlphaFoldDB" id="A0A916S4N4"/>
<dbReference type="Proteomes" id="UP000636264">
    <property type="component" value="Unassembled WGS sequence"/>
</dbReference>
<organism evidence="1 2">
    <name type="scientific">Nitratireductor aestuarii</name>
    <dbReference type="NCBI Taxonomy" id="1735103"/>
    <lineage>
        <taxon>Bacteria</taxon>
        <taxon>Pseudomonadati</taxon>
        <taxon>Pseudomonadota</taxon>
        <taxon>Alphaproteobacteria</taxon>
        <taxon>Hyphomicrobiales</taxon>
        <taxon>Phyllobacteriaceae</taxon>
        <taxon>Nitratireductor</taxon>
    </lineage>
</organism>
<evidence type="ECO:0000313" key="1">
    <source>
        <dbReference type="EMBL" id="GGA80859.1"/>
    </source>
</evidence>
<gene>
    <name evidence="1" type="ORF">GCM10011385_38870</name>
</gene>
<comment type="caution">
    <text evidence="1">The sequence shown here is derived from an EMBL/GenBank/DDBJ whole genome shotgun (WGS) entry which is preliminary data.</text>
</comment>
<keyword evidence="2" id="KW-1185">Reference proteome</keyword>
<dbReference type="InterPro" id="IPR003772">
    <property type="entry name" value="YceD"/>
</dbReference>
<dbReference type="RefSeq" id="WP_188722784.1">
    <property type="nucleotide sequence ID" value="NZ_BMIF01000018.1"/>
</dbReference>